<keyword evidence="2" id="KW-1185">Reference proteome</keyword>
<comment type="caution">
    <text evidence="1">The sequence shown here is derived from an EMBL/GenBank/DDBJ whole genome shotgun (WGS) entry which is preliminary data.</text>
</comment>
<dbReference type="EMBL" id="CM024809">
    <property type="protein sequence ID" value="KAG8006093.1"/>
    <property type="molecule type" value="Genomic_DNA"/>
</dbReference>
<evidence type="ECO:0000313" key="1">
    <source>
        <dbReference type="EMBL" id="KAG8006093.1"/>
    </source>
</evidence>
<gene>
    <name evidence="1" type="primary">POLN</name>
    <name evidence="1" type="ORF">GBF38_005240</name>
</gene>
<evidence type="ECO:0000313" key="2">
    <source>
        <dbReference type="Proteomes" id="UP000805704"/>
    </source>
</evidence>
<reference evidence="1" key="1">
    <citation type="submission" date="2020-04" db="EMBL/GenBank/DDBJ databases">
        <title>A chromosome-scale assembly and high-density genetic map of the yellow drum (Nibea albiflora) genome.</title>
        <authorList>
            <person name="Xu D."/>
            <person name="Zhang W."/>
            <person name="Chen R."/>
            <person name="Tan P."/>
            <person name="Wang L."/>
            <person name="Song H."/>
            <person name="Tian L."/>
            <person name="Zhu Q."/>
            <person name="Wang B."/>
        </authorList>
    </citation>
    <scope>NUCLEOTIDE SEQUENCE</scope>
    <source>
        <strain evidence="1">ZJHYS-2018</strain>
    </source>
</reference>
<protein>
    <submittedName>
        <fullName evidence="1">DNA polymerase nu</fullName>
    </submittedName>
</protein>
<dbReference type="Proteomes" id="UP000805704">
    <property type="component" value="Chromosome 21"/>
</dbReference>
<sequence>MEQSNSRLYSGPLSQAAQMILAVLRSQSLHAGRPNHRQSHATEEIRPSFIRALSLHGGVLDDVLFPNTHEREPSLACQPLSSRFKVSEKTCDDTTGAQKEKKVAESWNIPTNELEEAVGSDSREKWKLPPSSPTGEAISGGEDRGTLHQQTQCETFKTRGIHQTLSGSVTTQETSCNACLPKLMRNLVGEERVELIEDSESRTEAGTGQMSSTGQEIQVGDGVTCERGHRGPTLLNEKESANEMAGLWLLTTNKKTSLEATLNLSSRSAVDRFFDCEKLREREENNFEYTVKTPQIQEVEPGSENNKVLVRCHGGSPKKISISLKSGDHELSRQAENPQEPKHHREISPVQCETKLVPGDNTADNLERATDEKIAVTEVILETKSKTKTGADTSTEDKMETESHICSDIQLRERQCEADYRGDTESPGGDTESGESDRDESVNPPVDSNECTAPGEKMQILEKAGKAKALVLTLVYQDGTTQLDPEQKLGPPVCGLLVLMKSDLDCSTPEDPLGPNDSLVYLKLERTPAWAQQHAHTSQEHFTRDVLLQVLSRSQLVVCYKAKDLLRTALQFYRRDLSWKQGRAHIIKCTYTRSKIRCSHVAGCLIQDPQVSGWLLDPANPSSCYQDLLSKHGKRPPTTSALGVKKVSRVISGLCSLFWLNMELCSKLQSQGLWELYSDMELNMISVLAAMESHRIHVDKEALKRTSELLGTKMKQLEQEAHQAAGQIFLVTSNTQLRTVLFEKLCLHERCENKKLPKTVNKQQQSTSEAALLQLQDLHPLPKIILEYRQLVPESSVVFKDLDAHATHKCTKFPRSCTDAETDGNLLFRCHLWVHVRSSGSKKKMFLLIQNFQALPRQPLQITKKQYIQGKEEEVVTVHPRAMFIPQEGWTFVAAGKTTSDAKSAGKGVSEGEVTSEDREHAKRVVYSVVYGAGRERLSGILGVSAEQASRFQDSFLQTYREVQAFIQRTIQKCHNQGYVLSIMGRRRTLPNINSPNWGVRMQAERQAVNFVVQGSAADLCKMAMIRIFNLVSSSSSISARLVAQLHDELLYEVEDSQVEQFAALVKSTMESLQHIDRLGVHLKVPLKVAVSSGKSWGSMSELNIPPMSPSSLLSLPSPLR</sequence>
<proteinExistence type="predicted"/>
<accession>A0ACB7EWI7</accession>
<organism evidence="1 2">
    <name type="scientific">Nibea albiflora</name>
    <name type="common">Yellow drum</name>
    <name type="synonym">Corvina albiflora</name>
    <dbReference type="NCBI Taxonomy" id="240163"/>
    <lineage>
        <taxon>Eukaryota</taxon>
        <taxon>Metazoa</taxon>
        <taxon>Chordata</taxon>
        <taxon>Craniata</taxon>
        <taxon>Vertebrata</taxon>
        <taxon>Euteleostomi</taxon>
        <taxon>Actinopterygii</taxon>
        <taxon>Neopterygii</taxon>
        <taxon>Teleostei</taxon>
        <taxon>Neoteleostei</taxon>
        <taxon>Acanthomorphata</taxon>
        <taxon>Eupercaria</taxon>
        <taxon>Sciaenidae</taxon>
        <taxon>Nibea</taxon>
    </lineage>
</organism>
<name>A0ACB7EWI7_NIBAL</name>